<keyword evidence="2" id="KW-1185">Reference proteome</keyword>
<organism evidence="1 2">
    <name type="scientific">Pedococcus aerophilus</name>
    <dbReference type="NCBI Taxonomy" id="436356"/>
    <lineage>
        <taxon>Bacteria</taxon>
        <taxon>Bacillati</taxon>
        <taxon>Actinomycetota</taxon>
        <taxon>Actinomycetes</taxon>
        <taxon>Micrococcales</taxon>
        <taxon>Intrasporangiaceae</taxon>
        <taxon>Pedococcus</taxon>
    </lineage>
</organism>
<reference evidence="1 2" key="1">
    <citation type="journal article" date="2019" name="Int. J. Syst. Evol. Microbiol.">
        <title>The Global Catalogue of Microorganisms (GCM) 10K type strain sequencing project: providing services to taxonomists for standard genome sequencing and annotation.</title>
        <authorList>
            <consortium name="The Broad Institute Genomics Platform"/>
            <consortium name="The Broad Institute Genome Sequencing Center for Infectious Disease"/>
            <person name="Wu L."/>
            <person name="Ma J."/>
        </authorList>
    </citation>
    <scope>NUCLEOTIDE SEQUENCE [LARGE SCALE GENOMIC DNA]</scope>
    <source>
        <strain evidence="1 2">JCM 16378</strain>
    </source>
</reference>
<protein>
    <recommendedName>
        <fullName evidence="3">Pilus assembly protein TadE</fullName>
    </recommendedName>
</protein>
<dbReference type="Proteomes" id="UP001501326">
    <property type="component" value="Unassembled WGS sequence"/>
</dbReference>
<accession>A0ABN3UMN8</accession>
<dbReference type="NCBIfam" id="NF041390">
    <property type="entry name" value="TadE_Rv3655c"/>
    <property type="match status" value="1"/>
</dbReference>
<dbReference type="InterPro" id="IPR049790">
    <property type="entry name" value="Rv3655c/TadE"/>
</dbReference>
<comment type="caution">
    <text evidence="1">The sequence shown here is derived from an EMBL/GenBank/DDBJ whole genome shotgun (WGS) entry which is preliminary data.</text>
</comment>
<evidence type="ECO:0008006" key="3">
    <source>
        <dbReference type="Google" id="ProtNLM"/>
    </source>
</evidence>
<dbReference type="RefSeq" id="WP_344192103.1">
    <property type="nucleotide sequence ID" value="NZ_BAAARN010000001.1"/>
</dbReference>
<gene>
    <name evidence="1" type="ORF">GCM10009867_16900</name>
</gene>
<dbReference type="EMBL" id="BAAARN010000001">
    <property type="protein sequence ID" value="GAA2735175.1"/>
    <property type="molecule type" value="Genomic_DNA"/>
</dbReference>
<proteinExistence type="predicted"/>
<evidence type="ECO:0000313" key="1">
    <source>
        <dbReference type="EMBL" id="GAA2735175.1"/>
    </source>
</evidence>
<evidence type="ECO:0000313" key="2">
    <source>
        <dbReference type="Proteomes" id="UP001501326"/>
    </source>
</evidence>
<sequence>MATVELAVALPALVLVLVIALSAITTVLDQVRCVDAARATARAVARGDEPSAAVGHGRRLGPPAAVIVVTDRGGLVVVRVTSPTAPALRWLGDRAAPEGHAVAAKEDTSAVFGDALLPGPGADQRRSDG</sequence>
<name>A0ABN3UMN8_9MICO</name>